<accession>A0A367ZK04</accession>
<evidence type="ECO:0000313" key="2">
    <source>
        <dbReference type="Proteomes" id="UP000252355"/>
    </source>
</evidence>
<comment type="caution">
    <text evidence="1">The sequence shown here is derived from an EMBL/GenBank/DDBJ whole genome shotgun (WGS) entry which is preliminary data.</text>
</comment>
<proteinExistence type="predicted"/>
<dbReference type="EMBL" id="QOQW01000023">
    <property type="protein sequence ID" value="RCK78388.1"/>
    <property type="molecule type" value="Genomic_DNA"/>
</dbReference>
<organism evidence="1 2">
    <name type="scientific">Candidatus Ozemobacter sibiricus</name>
    <dbReference type="NCBI Taxonomy" id="2268124"/>
    <lineage>
        <taxon>Bacteria</taxon>
        <taxon>Candidatus Ozemobacteria</taxon>
        <taxon>Candidatus Ozemobacterales</taxon>
        <taxon>Candidatus Ozemobacteraceae</taxon>
        <taxon>Candidatus Ozemobacter</taxon>
    </lineage>
</organism>
<evidence type="ECO:0000313" key="1">
    <source>
        <dbReference type="EMBL" id="RCK78388.1"/>
    </source>
</evidence>
<dbReference type="AlphaFoldDB" id="A0A367ZK04"/>
<sequence length="208" mass="24534">MTMIRVRCQGAMPCLLLAMLLLIGEGAAGAFLPSKTLAKNLDPYWFGVFHRAIWALKDDQLFKEFDDLTRELVRFRRQEERLDRTCIRDGEQQEMRHGIDRCYEEMQKRSTRVWVSLGQIHDVGRQIANGRFSAADRKIGRQLMALTDQLAWLWQRTIVEATLTRSIVDYPETAVRATWRSRLNDLFSFYYRFIHLRGEPIKVLRERP</sequence>
<reference evidence="1 2" key="1">
    <citation type="submission" date="2018-05" db="EMBL/GenBank/DDBJ databases">
        <title>A metagenomic window into the 2 km-deep terrestrial subsurface aquifer revealed taxonomically and functionally diverse microbial community comprising novel uncultured bacterial lineages.</title>
        <authorList>
            <person name="Kadnikov V.V."/>
            <person name="Mardanov A.V."/>
            <person name="Beletsky A.V."/>
            <person name="Banks D."/>
            <person name="Pimenov N.V."/>
            <person name="Frank Y.A."/>
            <person name="Karnachuk O.V."/>
            <person name="Ravin N.V."/>
        </authorList>
    </citation>
    <scope>NUCLEOTIDE SEQUENCE [LARGE SCALE GENOMIC DNA]</scope>
    <source>
        <strain evidence="1">BY5</strain>
    </source>
</reference>
<gene>
    <name evidence="1" type="ORF">OZSIB_1490</name>
</gene>
<dbReference type="Proteomes" id="UP000252355">
    <property type="component" value="Unassembled WGS sequence"/>
</dbReference>
<protein>
    <submittedName>
        <fullName evidence="1">Uncharacterized protein</fullName>
    </submittedName>
</protein>
<name>A0A367ZK04_9BACT</name>